<dbReference type="GO" id="GO:0005524">
    <property type="term" value="F:ATP binding"/>
    <property type="evidence" value="ECO:0007669"/>
    <property type="project" value="UniProtKB-KW"/>
</dbReference>
<dbReference type="GO" id="GO:0016787">
    <property type="term" value="F:hydrolase activity"/>
    <property type="evidence" value="ECO:0007669"/>
    <property type="project" value="UniProtKB-KW"/>
</dbReference>
<evidence type="ECO:0000259" key="7">
    <source>
        <dbReference type="Pfam" id="PF13087"/>
    </source>
</evidence>
<proteinExistence type="inferred from homology"/>
<dbReference type="GO" id="GO:0005694">
    <property type="term" value="C:chromosome"/>
    <property type="evidence" value="ECO:0007669"/>
    <property type="project" value="UniProtKB-ARBA"/>
</dbReference>
<dbReference type="InterPro" id="IPR050534">
    <property type="entry name" value="Coronavir_polyprotein_1ab"/>
</dbReference>
<keyword evidence="9" id="KW-1185">Reference proteome</keyword>
<dbReference type="PANTHER" id="PTHR43788">
    <property type="entry name" value="DNA2/NAM7 HELICASE FAMILY MEMBER"/>
    <property type="match status" value="1"/>
</dbReference>
<reference evidence="8 9" key="1">
    <citation type="journal article" date="2016" name="Sci. Rep.">
        <title>Metabolic traits of an uncultured archaeal lineage -MSBL1- from brine pools of the Red Sea.</title>
        <authorList>
            <person name="Mwirichia R."/>
            <person name="Alam I."/>
            <person name="Rashid M."/>
            <person name="Vinu M."/>
            <person name="Ba-Alawi W."/>
            <person name="Anthony Kamau A."/>
            <person name="Kamanda Ngugi D."/>
            <person name="Goker M."/>
            <person name="Klenk H.P."/>
            <person name="Bajic V."/>
            <person name="Stingl U."/>
        </authorList>
    </citation>
    <scope>NUCLEOTIDE SEQUENCE [LARGE SCALE GENOMIC DNA]</scope>
    <source>
        <strain evidence="8">SCGC-AAA259B11</strain>
    </source>
</reference>
<keyword evidence="4" id="KW-0347">Helicase</keyword>
<sequence>IDEIIDWADVVCATNSGCGSDLMSERRFDTVIIDEATQTTEPSCWIPIKLSSRVIMAGDHKQLPPTVLSEDAKDLNKTLFESLIERQDVDIRTVLKIQYRMHEKIMNFSNREFYDGVLKADSSVAGHTLRDLTSFHPNSDYGKVSEKVIHPDKPIVFIDTKNLEASERVRKGSTSKENPKEAHIATSISSKFLGLGLEPEDIAIIAPYDDQVDLINGRIEEENLEVDTVDGFQGREKEVVILSLVRSNREKNVGFLEDVRRLNVSITRAKRKLIIIGDSSTVSAHGTYSSLIDYISENGEVIIPEE</sequence>
<dbReference type="AlphaFoldDB" id="A0A133U3E3"/>
<dbReference type="NCBIfam" id="TIGR00376">
    <property type="entry name" value="IGHMBP2 family helicase"/>
    <property type="match status" value="1"/>
</dbReference>
<keyword evidence="2" id="KW-0547">Nucleotide-binding</keyword>
<dbReference type="InterPro" id="IPR027417">
    <property type="entry name" value="P-loop_NTPase"/>
</dbReference>
<name>A0A133U3E3_9EURY</name>
<evidence type="ECO:0000256" key="2">
    <source>
        <dbReference type="ARBA" id="ARBA00022741"/>
    </source>
</evidence>
<dbReference type="InterPro" id="IPR041679">
    <property type="entry name" value="DNA2/NAM7-like_C"/>
</dbReference>
<dbReference type="InterPro" id="IPR047187">
    <property type="entry name" value="SF1_C_Upf1"/>
</dbReference>
<dbReference type="GO" id="GO:0003677">
    <property type="term" value="F:DNA binding"/>
    <property type="evidence" value="ECO:0007669"/>
    <property type="project" value="InterPro"/>
</dbReference>
<evidence type="ECO:0000256" key="1">
    <source>
        <dbReference type="ARBA" id="ARBA00007913"/>
    </source>
</evidence>
<evidence type="ECO:0000313" key="9">
    <source>
        <dbReference type="Proteomes" id="UP000070184"/>
    </source>
</evidence>
<evidence type="ECO:0000259" key="6">
    <source>
        <dbReference type="Pfam" id="PF13086"/>
    </source>
</evidence>
<accession>A0A133U3E3</accession>
<dbReference type="Pfam" id="PF13087">
    <property type="entry name" value="AAA_12"/>
    <property type="match status" value="1"/>
</dbReference>
<dbReference type="Pfam" id="PF13086">
    <property type="entry name" value="AAA_11"/>
    <property type="match status" value="1"/>
</dbReference>
<feature type="domain" description="DNA2/NAM7 helicase helicase" evidence="6">
    <location>
        <begin position="2"/>
        <end position="70"/>
    </location>
</feature>
<protein>
    <recommendedName>
        <fullName evidence="10">IGHMBP2 family helicase</fullName>
    </recommendedName>
</protein>
<feature type="domain" description="DNA2/NAM7 helicase-like C-terminal" evidence="7">
    <location>
        <begin position="75"/>
        <end position="279"/>
    </location>
</feature>
<dbReference type="Gene3D" id="3.40.50.300">
    <property type="entry name" value="P-loop containing nucleotide triphosphate hydrolases"/>
    <property type="match status" value="2"/>
</dbReference>
<gene>
    <name evidence="8" type="ORF">AKJ61_04350</name>
</gene>
<dbReference type="InterPro" id="IPR041677">
    <property type="entry name" value="DNA2/NAM7_AAA_11"/>
</dbReference>
<dbReference type="SUPFAM" id="SSF52540">
    <property type="entry name" value="P-loop containing nucleoside triphosphate hydrolases"/>
    <property type="match status" value="1"/>
</dbReference>
<organism evidence="8 9">
    <name type="scientific">candidate division MSBL1 archaeon SCGC-AAA259B11</name>
    <dbReference type="NCBI Taxonomy" id="1698260"/>
    <lineage>
        <taxon>Archaea</taxon>
        <taxon>Methanobacteriati</taxon>
        <taxon>Methanobacteriota</taxon>
        <taxon>candidate division MSBL1</taxon>
    </lineage>
</organism>
<dbReference type="Proteomes" id="UP000070184">
    <property type="component" value="Unassembled WGS sequence"/>
</dbReference>
<evidence type="ECO:0000256" key="3">
    <source>
        <dbReference type="ARBA" id="ARBA00022801"/>
    </source>
</evidence>
<feature type="non-terminal residue" evidence="8">
    <location>
        <position position="1"/>
    </location>
</feature>
<dbReference type="FunFam" id="3.40.50.300:FF:000326">
    <property type="entry name" value="P-loop containing nucleoside triphosphate hydrolase"/>
    <property type="match status" value="1"/>
</dbReference>
<comment type="caution">
    <text evidence="8">The sequence shown here is derived from an EMBL/GenBank/DDBJ whole genome shotgun (WGS) entry which is preliminary data.</text>
</comment>
<comment type="similarity">
    <text evidence="1">Belongs to the DNA2/NAM7 helicase family.</text>
</comment>
<evidence type="ECO:0000256" key="5">
    <source>
        <dbReference type="ARBA" id="ARBA00022840"/>
    </source>
</evidence>
<keyword evidence="5" id="KW-0067">ATP-binding</keyword>
<evidence type="ECO:0000313" key="8">
    <source>
        <dbReference type="EMBL" id="KXA88715.1"/>
    </source>
</evidence>
<evidence type="ECO:0000256" key="4">
    <source>
        <dbReference type="ARBA" id="ARBA00022806"/>
    </source>
</evidence>
<dbReference type="PANTHER" id="PTHR43788:SF8">
    <property type="entry name" value="DNA-BINDING PROTEIN SMUBP-2"/>
    <property type="match status" value="1"/>
</dbReference>
<keyword evidence="3" id="KW-0378">Hydrolase</keyword>
<dbReference type="EMBL" id="LHXK01000087">
    <property type="protein sequence ID" value="KXA88715.1"/>
    <property type="molecule type" value="Genomic_DNA"/>
</dbReference>
<dbReference type="GO" id="GO:0043139">
    <property type="term" value="F:5'-3' DNA helicase activity"/>
    <property type="evidence" value="ECO:0007669"/>
    <property type="project" value="TreeGrafter"/>
</dbReference>
<dbReference type="InterPro" id="IPR004483">
    <property type="entry name" value="SMUBP-2/Hcs1-like"/>
</dbReference>
<dbReference type="CDD" id="cd18808">
    <property type="entry name" value="SF1_C_Upf1"/>
    <property type="match status" value="1"/>
</dbReference>
<evidence type="ECO:0008006" key="10">
    <source>
        <dbReference type="Google" id="ProtNLM"/>
    </source>
</evidence>